<organism evidence="1 2">
    <name type="scientific">Candidatus Nitrotoga arctica</name>
    <dbReference type="NCBI Taxonomy" id="453162"/>
    <lineage>
        <taxon>Bacteria</taxon>
        <taxon>Pseudomonadati</taxon>
        <taxon>Pseudomonadota</taxon>
        <taxon>Betaproteobacteria</taxon>
        <taxon>Nitrosomonadales</taxon>
        <taxon>Gallionellaceae</taxon>
        <taxon>Candidatus Nitrotoga</taxon>
    </lineage>
</organism>
<gene>
    <name evidence="1" type="ORF">NTG6680_2414</name>
</gene>
<evidence type="ECO:0000313" key="2">
    <source>
        <dbReference type="Proteomes" id="UP000839052"/>
    </source>
</evidence>
<dbReference type="EMBL" id="OU912926">
    <property type="protein sequence ID" value="CAG9933664.1"/>
    <property type="molecule type" value="Genomic_DNA"/>
</dbReference>
<reference evidence="1 2" key="1">
    <citation type="submission" date="2021-10" db="EMBL/GenBank/DDBJ databases">
        <authorList>
            <person name="Koch H."/>
        </authorList>
    </citation>
    <scope>NUCLEOTIDE SEQUENCE [LARGE SCALE GENOMIC DNA]</scope>
    <source>
        <strain evidence="1">6680</strain>
    </source>
</reference>
<accession>A0ABM8Z190</accession>
<name>A0ABM8Z190_9PROT</name>
<protein>
    <submittedName>
        <fullName evidence="1">Uncharacterized protein</fullName>
    </submittedName>
</protein>
<sequence length="59" mass="6628">MDHEPVVDEVKINLECARTVGDGRCGQTARRYIEGYVPGVIDPRRLNEPDFADNLCPQV</sequence>
<evidence type="ECO:0000313" key="1">
    <source>
        <dbReference type="EMBL" id="CAG9933664.1"/>
    </source>
</evidence>
<proteinExistence type="predicted"/>
<keyword evidence="2" id="KW-1185">Reference proteome</keyword>
<dbReference type="Proteomes" id="UP000839052">
    <property type="component" value="Chromosome"/>
</dbReference>